<evidence type="ECO:0000313" key="3">
    <source>
        <dbReference type="EMBL" id="KAG5585188.1"/>
    </source>
</evidence>
<dbReference type="InterPro" id="IPR012677">
    <property type="entry name" value="Nucleotide-bd_a/b_plait_sf"/>
</dbReference>
<reference evidence="3 4" key="1">
    <citation type="submission" date="2020-09" db="EMBL/GenBank/DDBJ databases">
        <title>De no assembly of potato wild relative species, Solanum commersonii.</title>
        <authorList>
            <person name="Cho K."/>
        </authorList>
    </citation>
    <scope>NUCLEOTIDE SEQUENCE [LARGE SCALE GENOMIC DNA]</scope>
    <source>
        <strain evidence="3">LZ3.2</strain>
        <tissue evidence="3">Leaf</tissue>
    </source>
</reference>
<dbReference type="Gene3D" id="3.30.70.330">
    <property type="match status" value="1"/>
</dbReference>
<keyword evidence="1" id="KW-0694">RNA-binding</keyword>
<evidence type="ECO:0000256" key="1">
    <source>
        <dbReference type="PROSITE-ProRule" id="PRU00176"/>
    </source>
</evidence>
<dbReference type="GO" id="GO:0003723">
    <property type="term" value="F:RNA binding"/>
    <property type="evidence" value="ECO:0007669"/>
    <property type="project" value="UniProtKB-UniRule"/>
</dbReference>
<evidence type="ECO:0000259" key="2">
    <source>
        <dbReference type="PROSITE" id="PS50102"/>
    </source>
</evidence>
<name>A0A9J5XDA0_SOLCO</name>
<dbReference type="AlphaFoldDB" id="A0A9J5XDA0"/>
<proteinExistence type="predicted"/>
<organism evidence="3 4">
    <name type="scientific">Solanum commersonii</name>
    <name type="common">Commerson's wild potato</name>
    <name type="synonym">Commerson's nightshade</name>
    <dbReference type="NCBI Taxonomy" id="4109"/>
    <lineage>
        <taxon>Eukaryota</taxon>
        <taxon>Viridiplantae</taxon>
        <taxon>Streptophyta</taxon>
        <taxon>Embryophyta</taxon>
        <taxon>Tracheophyta</taxon>
        <taxon>Spermatophyta</taxon>
        <taxon>Magnoliopsida</taxon>
        <taxon>eudicotyledons</taxon>
        <taxon>Gunneridae</taxon>
        <taxon>Pentapetalae</taxon>
        <taxon>asterids</taxon>
        <taxon>lamiids</taxon>
        <taxon>Solanales</taxon>
        <taxon>Solanaceae</taxon>
        <taxon>Solanoideae</taxon>
        <taxon>Solaneae</taxon>
        <taxon>Solanum</taxon>
    </lineage>
</organism>
<dbReference type="CDD" id="cd00590">
    <property type="entry name" value="RRM_SF"/>
    <property type="match status" value="1"/>
</dbReference>
<dbReference type="EMBL" id="JACXVP010000009">
    <property type="protein sequence ID" value="KAG5585188.1"/>
    <property type="molecule type" value="Genomic_DNA"/>
</dbReference>
<keyword evidence="4" id="KW-1185">Reference proteome</keyword>
<dbReference type="SUPFAM" id="SSF54928">
    <property type="entry name" value="RNA-binding domain, RBD"/>
    <property type="match status" value="1"/>
</dbReference>
<dbReference type="InterPro" id="IPR035979">
    <property type="entry name" value="RBD_domain_sf"/>
</dbReference>
<dbReference type="Pfam" id="PF00076">
    <property type="entry name" value="RRM_1"/>
    <property type="match status" value="1"/>
</dbReference>
<feature type="domain" description="RRM" evidence="2">
    <location>
        <begin position="10"/>
        <end position="82"/>
    </location>
</feature>
<gene>
    <name evidence="3" type="ORF">H5410_045622</name>
</gene>
<dbReference type="OrthoDB" id="439808at2759"/>
<dbReference type="PROSITE" id="PS50102">
    <property type="entry name" value="RRM"/>
    <property type="match status" value="1"/>
</dbReference>
<accession>A0A9J5XDA0</accession>
<evidence type="ECO:0000313" key="4">
    <source>
        <dbReference type="Proteomes" id="UP000824120"/>
    </source>
</evidence>
<dbReference type="InterPro" id="IPR000504">
    <property type="entry name" value="RRM_dom"/>
</dbReference>
<protein>
    <recommendedName>
        <fullName evidence="2">RRM domain-containing protein</fullName>
    </recommendedName>
</protein>
<comment type="caution">
    <text evidence="3">The sequence shown here is derived from an EMBL/GenBank/DDBJ whole genome shotgun (WGS) entry which is preliminary data.</text>
</comment>
<dbReference type="Proteomes" id="UP000824120">
    <property type="component" value="Chromosome 9"/>
</dbReference>
<sequence>MAPRETPSNNILWVVNLGHGITDVDLTYLFQNFGPHDSVMTYTSRWSGFLHFRKINDSKEVKDALQGSFSNGKHLNIKFAKSRILAIKAAPPACPLQGA</sequence>